<dbReference type="InterPro" id="IPR027417">
    <property type="entry name" value="P-loop_NTPase"/>
</dbReference>
<reference evidence="4" key="1">
    <citation type="submission" date="2005-08" db="EMBL/GenBank/DDBJ databases">
        <title>Complete sequence of Pelodictyon luteolum DSM 273.</title>
        <authorList>
            <consortium name="US DOE Joint Genome Institute"/>
            <person name="Copeland A."/>
            <person name="Lucas S."/>
            <person name="Lapidus A."/>
            <person name="Barry K."/>
            <person name="Detter J.C."/>
            <person name="Glavina T."/>
            <person name="Hammon N."/>
            <person name="Israni S."/>
            <person name="Pitluck S."/>
            <person name="Bryant D."/>
            <person name="Schmutz J."/>
            <person name="Larimer F."/>
            <person name="Land M."/>
            <person name="Kyrpides N."/>
            <person name="Ivanova N."/>
            <person name="Richardson P."/>
        </authorList>
    </citation>
    <scope>NUCLEOTIDE SEQUENCE [LARGE SCALE GENOMIC DNA]</scope>
    <source>
        <strain evidence="4">DSM 273 / BCRC 81028 / 2530</strain>
    </source>
</reference>
<sequence>MFDLLRLKHFKAWRQSISIELKPLTVFLGTNSSGKSSIFQALLLLKQTVVSPDRTVHLNLGGNEVSDYFNFGHFDDVMSRNASSNRFDIGFEFHKNGNVDRQESPAAWVQNGAFSASYGKTSLKAAVVQEMSISGEDVLFRLVRRDRGAYSAFVGQEPQPRGKSRLYAPQRSIALSPEAVSLLGVDGKKAEDISLAIRRQIESITYLGPLRRKPERDYVWNGTMPGDIGIDGSRVVDVLLSSALAPAKDEGKGAIIESVSHWLNRMGVADSIEVRQLGRSTRYEIVVHRDGVDANLRDVGIGVSQVLPVVTLAFFVPKGSTIILEEPEIHLHPLAQAVLSELFVEVSQQRQIQFLVETHSEHLFRRLQTMVARQVARENDCRLYFVERKGADAELVHLELDGYGRIGH</sequence>
<dbReference type="PANTHER" id="PTHR43581:SF2">
    <property type="entry name" value="EXCINUCLEASE ATPASE SUBUNIT"/>
    <property type="match status" value="1"/>
</dbReference>
<dbReference type="Pfam" id="PF13175">
    <property type="entry name" value="AAA_15"/>
    <property type="match status" value="1"/>
</dbReference>
<dbReference type="EMBL" id="CP000096">
    <property type="protein sequence ID" value="ABB24721.1"/>
    <property type="molecule type" value="Genomic_DNA"/>
</dbReference>
<feature type="domain" description="ATPase AAA-type core" evidence="2">
    <location>
        <begin position="258"/>
        <end position="363"/>
    </location>
</feature>
<evidence type="ECO:0008006" key="5">
    <source>
        <dbReference type="Google" id="ProtNLM"/>
    </source>
</evidence>
<evidence type="ECO:0000259" key="1">
    <source>
        <dbReference type="Pfam" id="PF13175"/>
    </source>
</evidence>
<feature type="domain" description="Endonuclease GajA/Old nuclease/RecF-like AAA" evidence="1">
    <location>
        <begin position="5"/>
        <end position="99"/>
    </location>
</feature>
<organism evidence="3 4">
    <name type="scientific">Chlorobium luteolum (strain DSM 273 / BCRC 81028 / 2530)</name>
    <name type="common">Pelodictyon luteolum</name>
    <dbReference type="NCBI Taxonomy" id="319225"/>
    <lineage>
        <taxon>Bacteria</taxon>
        <taxon>Pseudomonadati</taxon>
        <taxon>Chlorobiota</taxon>
        <taxon>Chlorobiia</taxon>
        <taxon>Chlorobiales</taxon>
        <taxon>Chlorobiaceae</taxon>
        <taxon>Chlorobium/Pelodictyon group</taxon>
        <taxon>Pelodictyon</taxon>
    </lineage>
</organism>
<dbReference type="STRING" id="319225.Plut_1873"/>
<dbReference type="KEGG" id="plt:Plut_1873"/>
<dbReference type="PIRSF" id="PIRSF034888">
    <property type="entry name" value="P-loop_UCP034888"/>
    <property type="match status" value="1"/>
</dbReference>
<dbReference type="eggNOG" id="COG4938">
    <property type="taxonomic scope" value="Bacteria"/>
</dbReference>
<keyword evidence="4" id="KW-1185">Reference proteome</keyword>
<evidence type="ECO:0000313" key="3">
    <source>
        <dbReference type="EMBL" id="ABB24721.1"/>
    </source>
</evidence>
<dbReference type="SUPFAM" id="SSF52540">
    <property type="entry name" value="P-loop containing nucleoside triphosphate hydrolases"/>
    <property type="match status" value="1"/>
</dbReference>
<dbReference type="Proteomes" id="UP000002709">
    <property type="component" value="Chromosome"/>
</dbReference>
<dbReference type="InterPro" id="IPR014592">
    <property type="entry name" value="P-loop_UCP034888"/>
</dbReference>
<dbReference type="RefSeq" id="WP_011358591.1">
    <property type="nucleotide sequence ID" value="NC_007512.1"/>
</dbReference>
<dbReference type="Pfam" id="PF13304">
    <property type="entry name" value="AAA_21"/>
    <property type="match status" value="1"/>
</dbReference>
<dbReference type="AlphaFoldDB" id="Q3B1R0"/>
<dbReference type="InterPro" id="IPR041685">
    <property type="entry name" value="AAA_GajA/Old/RecF-like"/>
</dbReference>
<proteinExistence type="predicted"/>
<gene>
    <name evidence="3" type="ordered locus">Plut_1873</name>
</gene>
<dbReference type="InterPro" id="IPR051396">
    <property type="entry name" value="Bact_Antivir_Def_Nuclease"/>
</dbReference>
<dbReference type="HOGENOM" id="CLU_032548_1_1_10"/>
<dbReference type="InterPro" id="IPR003959">
    <property type="entry name" value="ATPase_AAA_core"/>
</dbReference>
<dbReference type="Gene3D" id="3.40.50.300">
    <property type="entry name" value="P-loop containing nucleotide triphosphate hydrolases"/>
    <property type="match status" value="2"/>
</dbReference>
<name>Q3B1R0_CHLL3</name>
<accession>Q3B1R0</accession>
<evidence type="ECO:0000259" key="2">
    <source>
        <dbReference type="Pfam" id="PF13304"/>
    </source>
</evidence>
<dbReference type="PANTHER" id="PTHR43581">
    <property type="entry name" value="ATP/GTP PHOSPHATASE"/>
    <property type="match status" value="1"/>
</dbReference>
<evidence type="ECO:0000313" key="4">
    <source>
        <dbReference type="Proteomes" id="UP000002709"/>
    </source>
</evidence>
<protein>
    <recommendedName>
        <fullName evidence="5">DUF3696 domain-containing protein</fullName>
    </recommendedName>
</protein>